<evidence type="ECO:0000256" key="2">
    <source>
        <dbReference type="ARBA" id="ARBA00022679"/>
    </source>
</evidence>
<evidence type="ECO:0000313" key="15">
    <source>
        <dbReference type="Proteomes" id="UP000683360"/>
    </source>
</evidence>
<dbReference type="FunFam" id="3.30.70.270:FF:000026">
    <property type="entry name" value="Transposon Ty3-G Gag-Pol polyprotein"/>
    <property type="match status" value="1"/>
</dbReference>
<dbReference type="Gene3D" id="4.10.60.10">
    <property type="entry name" value="Zinc finger, CCHC-type"/>
    <property type="match status" value="1"/>
</dbReference>
<dbReference type="PANTHER" id="PTHR37984">
    <property type="entry name" value="PROTEIN CBG26694"/>
    <property type="match status" value="1"/>
</dbReference>
<comment type="caution">
    <text evidence="14">The sequence shown here is derived from an EMBL/GenBank/DDBJ whole genome shotgun (WGS) entry which is preliminary data.</text>
</comment>
<dbReference type="GO" id="GO:0004190">
    <property type="term" value="F:aspartic-type endopeptidase activity"/>
    <property type="evidence" value="ECO:0007669"/>
    <property type="project" value="InterPro"/>
</dbReference>
<dbReference type="InterPro" id="IPR001995">
    <property type="entry name" value="Peptidase_A2_cat"/>
</dbReference>
<dbReference type="PROSITE" id="PS50158">
    <property type="entry name" value="ZF_CCHC"/>
    <property type="match status" value="1"/>
</dbReference>
<dbReference type="InterPro" id="IPR001584">
    <property type="entry name" value="Integrase_cat-core"/>
</dbReference>
<dbReference type="FunFam" id="1.10.340.70:FF:000003">
    <property type="entry name" value="Protein CBG25708"/>
    <property type="match status" value="1"/>
</dbReference>
<evidence type="ECO:0000256" key="5">
    <source>
        <dbReference type="ARBA" id="ARBA00022759"/>
    </source>
</evidence>
<keyword evidence="5" id="KW-0255">Endonuclease</keyword>
<dbReference type="Gene3D" id="3.10.10.10">
    <property type="entry name" value="HIV Type 1 Reverse Transcriptase, subunit A, domain 1"/>
    <property type="match status" value="1"/>
</dbReference>
<accession>A0A8S3RMD8</accession>
<dbReference type="Pfam" id="PF00078">
    <property type="entry name" value="RVT_1"/>
    <property type="match status" value="1"/>
</dbReference>
<dbReference type="GO" id="GO:0003676">
    <property type="term" value="F:nucleic acid binding"/>
    <property type="evidence" value="ECO:0007669"/>
    <property type="project" value="InterPro"/>
</dbReference>
<dbReference type="PROSITE" id="PS50175">
    <property type="entry name" value="ASP_PROT_RETROV"/>
    <property type="match status" value="1"/>
</dbReference>
<feature type="domain" description="CCHC-type" evidence="10">
    <location>
        <begin position="223"/>
        <end position="239"/>
    </location>
</feature>
<evidence type="ECO:0000259" key="13">
    <source>
        <dbReference type="PROSITE" id="PS50994"/>
    </source>
</evidence>
<dbReference type="CDD" id="cd09274">
    <property type="entry name" value="RNase_HI_RT_Ty3"/>
    <property type="match status" value="1"/>
</dbReference>
<proteinExistence type="predicted"/>
<feature type="domain" description="Integrase catalytic" evidence="13">
    <location>
        <begin position="1012"/>
        <end position="1162"/>
    </location>
</feature>
<keyword evidence="2" id="KW-0808">Transferase</keyword>
<dbReference type="InterPro" id="IPR036397">
    <property type="entry name" value="RNaseH_sf"/>
</dbReference>
<dbReference type="GO" id="GO:0004519">
    <property type="term" value="F:endonuclease activity"/>
    <property type="evidence" value="ECO:0007669"/>
    <property type="project" value="UniProtKB-KW"/>
</dbReference>
<dbReference type="InterPro" id="IPR001878">
    <property type="entry name" value="Znf_CCHC"/>
</dbReference>
<evidence type="ECO:0000313" key="14">
    <source>
        <dbReference type="EMBL" id="CAG2207572.1"/>
    </source>
</evidence>
<evidence type="ECO:0000259" key="10">
    <source>
        <dbReference type="PROSITE" id="PS50158"/>
    </source>
</evidence>
<dbReference type="SUPFAM" id="SSF50630">
    <property type="entry name" value="Acid proteases"/>
    <property type="match status" value="1"/>
</dbReference>
<feature type="domain" description="Peptidase A2" evidence="11">
    <location>
        <begin position="303"/>
        <end position="381"/>
    </location>
</feature>
<dbReference type="SUPFAM" id="SSF53098">
    <property type="entry name" value="Ribonuclease H-like"/>
    <property type="match status" value="1"/>
</dbReference>
<dbReference type="PROSITE" id="PS50878">
    <property type="entry name" value="RT_POL"/>
    <property type="match status" value="1"/>
</dbReference>
<dbReference type="InterPro" id="IPR043502">
    <property type="entry name" value="DNA/RNA_pol_sf"/>
</dbReference>
<dbReference type="FunFam" id="3.30.420.10:FF:000063">
    <property type="entry name" value="Retrovirus-related Pol polyprotein from transposon 297-like Protein"/>
    <property type="match status" value="1"/>
</dbReference>
<sequence>MPTYGKLDSFDESEDWTQYVERMEHYFNANEIDEEDQKRDIFLSVCGKNIYKLIRDLLAPAKPGTKSLADLTKLVKDHRDPVPSEIIQRFKFNSRTRHSDESVRTFIAALRSLTEHCNYGDTLNAMLRDRLVVGIKSDRIQRRLLAEPNLTFEKALEIATAMETAEKNAQDIQASGTNGTFQKQINKVSKSYTRNNSGNSKQGDCYRCGGNHLAAECRFKDAKCHSCKKKGHIAKKCRSKSDNGKLSENHREFKSRFKPRAHFMEQDETSESESENEVYSVFHFGNKSNEAYKVQINVNECEIAMEIDTGASVSIMSEDTYKEYKSKFRIEPTSAKLRTYMGEQIPVIGRAIVNVNYKKERAKLPLLIVKRKGPNLLGRDWLNKLQLDWKDIFSVVGSDNQSRDLNVILEANKEVFKDELGTVKGMKAKIYVDESAVPKYFKARPLPYALKDKVEKELERLEKEGQIQQVEFSDWAAPIVPVVKENGSIRICGDYKVTVNAVSKLDNYPIPKTEDLYATLGGGQEYTKLDLNQAYQQIELDEDSKRYVTINTHKGLFRYNRLPYGVASSPGIFQRTLENVVQGIANVLVRVDDILITGKTREEHLNTLSEVLSRFKRIGIRLKKQKCVFMAEEVVYLGFKINKHGIYPVESKVEAIDKAPSPTNVTELKAYLGMLNYYNRFLANLSHLLKPLHVLLQKDTKWSWEKEQEKAFIESKQLLKSASVLVHFDPKKKLILACDASPYGLGAVLSHKMDDGSDKPIAYTSRTLTSAEKNYSVLEKESLAIIFGIKKFHQYLYGHPVTIITDHKPLIGLFREDKPIPTMAASRIQRWALTLAAYEYTIVYKEGSLNGNADGLSRLPLKTNIEKTPTPGDTILLIEHLATTPVDAKQIQKWTRKDTILSMVLRYILNGWPSKCPNEEIRPYHSRKNELSSQDGCILWGGRVIIPQPGREAMLNELHQGHPGITRMKSLARSYIWWPGMDNDLELTVVNCYSCQENRKLPAEAPLHPWEYPSHPWSRIHIDFAGPFMNKSFLIMVDAYSKWIDIHVMNSTTSEATIAKLEQTFATHGLCDLIISDNGAAFTSKEFADYVKSNGIEHRTSAPWHPASNGCAERAVQSFKEGMKKIKEGTVQEKLNRFLFNYRITPQTTTGLAPSELLMKRKLKSRLDLVFPNIEKRVQERQQKQKHYHDKKSVNRQINVGQGVFARNFAIGSKIKWIPGEVIKQSGPLSFHIKLQDGRVIRRHIDHIRVRNFDCTNNENEEKCDNDSDLFEPEITIPISTPETEQPQIEKTSNMTEQMEPRYPKRIRKEPSHLKDFVLK</sequence>
<keyword evidence="4" id="KW-0540">Nuclease</keyword>
<keyword evidence="8" id="KW-0862">Zinc</keyword>
<dbReference type="Gene3D" id="2.40.70.10">
    <property type="entry name" value="Acid Proteases"/>
    <property type="match status" value="1"/>
</dbReference>
<dbReference type="GO" id="GO:0003964">
    <property type="term" value="F:RNA-directed DNA polymerase activity"/>
    <property type="evidence" value="ECO:0007669"/>
    <property type="project" value="UniProtKB-KW"/>
</dbReference>
<evidence type="ECO:0000256" key="1">
    <source>
        <dbReference type="ARBA" id="ARBA00012493"/>
    </source>
</evidence>
<keyword evidence="8" id="KW-0863">Zinc-finger</keyword>
<keyword evidence="15" id="KW-1185">Reference proteome</keyword>
<dbReference type="InterPro" id="IPR000477">
    <property type="entry name" value="RT_dom"/>
</dbReference>
<feature type="compositionally biased region" description="Basic and acidic residues" evidence="9">
    <location>
        <begin position="1299"/>
        <end position="1320"/>
    </location>
</feature>
<organism evidence="14 15">
    <name type="scientific">Mytilus edulis</name>
    <name type="common">Blue mussel</name>
    <dbReference type="NCBI Taxonomy" id="6550"/>
    <lineage>
        <taxon>Eukaryota</taxon>
        <taxon>Metazoa</taxon>
        <taxon>Spiralia</taxon>
        <taxon>Lophotrochozoa</taxon>
        <taxon>Mollusca</taxon>
        <taxon>Bivalvia</taxon>
        <taxon>Autobranchia</taxon>
        <taxon>Pteriomorphia</taxon>
        <taxon>Mytilida</taxon>
        <taxon>Mytiloidea</taxon>
        <taxon>Mytilidae</taxon>
        <taxon>Mytilinae</taxon>
        <taxon>Mytilus</taxon>
    </lineage>
</organism>
<evidence type="ECO:0000256" key="7">
    <source>
        <dbReference type="ARBA" id="ARBA00022918"/>
    </source>
</evidence>
<dbReference type="InterPro" id="IPR041588">
    <property type="entry name" value="Integrase_H2C2"/>
</dbReference>
<dbReference type="InterPro" id="IPR036875">
    <property type="entry name" value="Znf_CCHC_sf"/>
</dbReference>
<evidence type="ECO:0000256" key="4">
    <source>
        <dbReference type="ARBA" id="ARBA00022722"/>
    </source>
</evidence>
<dbReference type="PANTHER" id="PTHR37984:SF13">
    <property type="entry name" value="RIBONUCLEASE H"/>
    <property type="match status" value="1"/>
</dbReference>
<protein>
    <recommendedName>
        <fullName evidence="1">RNA-directed DNA polymerase</fullName>
        <ecNumber evidence="1">2.7.7.49</ecNumber>
    </recommendedName>
</protein>
<dbReference type="OrthoDB" id="6239317at2759"/>
<dbReference type="Pfam" id="PF17921">
    <property type="entry name" value="Integrase_H2C2"/>
    <property type="match status" value="1"/>
</dbReference>
<evidence type="ECO:0000256" key="9">
    <source>
        <dbReference type="SAM" id="MobiDB-lite"/>
    </source>
</evidence>
<dbReference type="InterPro" id="IPR050951">
    <property type="entry name" value="Retrovirus_Pol_polyprotein"/>
</dbReference>
<dbReference type="Gene3D" id="1.10.340.70">
    <property type="match status" value="1"/>
</dbReference>
<dbReference type="CDD" id="cd01647">
    <property type="entry name" value="RT_LTR"/>
    <property type="match status" value="1"/>
</dbReference>
<dbReference type="EMBL" id="CAJPWZ010001078">
    <property type="protein sequence ID" value="CAG2207572.1"/>
    <property type="molecule type" value="Genomic_DNA"/>
</dbReference>
<dbReference type="FunFam" id="3.10.20.370:FF:000001">
    <property type="entry name" value="Retrovirus-related Pol polyprotein from transposon 17.6-like protein"/>
    <property type="match status" value="1"/>
</dbReference>
<keyword evidence="8" id="KW-0479">Metal-binding</keyword>
<reference evidence="14" key="1">
    <citation type="submission" date="2021-03" db="EMBL/GenBank/DDBJ databases">
        <authorList>
            <person name="Bekaert M."/>
        </authorList>
    </citation>
    <scope>NUCLEOTIDE SEQUENCE</scope>
</reference>
<dbReference type="SUPFAM" id="SSF57756">
    <property type="entry name" value="Retrovirus zinc finger-like domains"/>
    <property type="match status" value="1"/>
</dbReference>
<feature type="region of interest" description="Disordered" evidence="9">
    <location>
        <begin position="1282"/>
        <end position="1320"/>
    </location>
</feature>
<feature type="domain" description="Reverse transcriptase" evidence="12">
    <location>
        <begin position="463"/>
        <end position="641"/>
    </location>
</feature>
<dbReference type="Proteomes" id="UP000683360">
    <property type="component" value="Unassembled WGS sequence"/>
</dbReference>
<evidence type="ECO:0000259" key="12">
    <source>
        <dbReference type="PROSITE" id="PS50878"/>
    </source>
</evidence>
<keyword evidence="3" id="KW-0548">Nucleotidyltransferase</keyword>
<dbReference type="InterPro" id="IPR021109">
    <property type="entry name" value="Peptidase_aspartic_dom_sf"/>
</dbReference>
<evidence type="ECO:0000259" key="11">
    <source>
        <dbReference type="PROSITE" id="PS50175"/>
    </source>
</evidence>
<dbReference type="GO" id="GO:0015074">
    <property type="term" value="P:DNA integration"/>
    <property type="evidence" value="ECO:0007669"/>
    <property type="project" value="InterPro"/>
</dbReference>
<dbReference type="InterPro" id="IPR043128">
    <property type="entry name" value="Rev_trsase/Diguanyl_cyclase"/>
</dbReference>
<dbReference type="Gene3D" id="3.10.20.370">
    <property type="match status" value="1"/>
</dbReference>
<dbReference type="InterPro" id="IPR041373">
    <property type="entry name" value="RT_RNaseH"/>
</dbReference>
<evidence type="ECO:0000256" key="6">
    <source>
        <dbReference type="ARBA" id="ARBA00022801"/>
    </source>
</evidence>
<dbReference type="GO" id="GO:0006508">
    <property type="term" value="P:proteolysis"/>
    <property type="evidence" value="ECO:0007669"/>
    <property type="project" value="InterPro"/>
</dbReference>
<dbReference type="InterPro" id="IPR012337">
    <property type="entry name" value="RNaseH-like_sf"/>
</dbReference>
<dbReference type="Gene3D" id="3.30.70.270">
    <property type="match status" value="2"/>
</dbReference>
<keyword evidence="6" id="KW-0378">Hydrolase</keyword>
<dbReference type="SUPFAM" id="SSF56672">
    <property type="entry name" value="DNA/RNA polymerases"/>
    <property type="match status" value="1"/>
</dbReference>
<dbReference type="SMART" id="SM00343">
    <property type="entry name" value="ZnF_C2HC"/>
    <property type="match status" value="2"/>
</dbReference>
<dbReference type="Pfam" id="PF00665">
    <property type="entry name" value="rve"/>
    <property type="match status" value="1"/>
</dbReference>
<feature type="compositionally biased region" description="Polar residues" evidence="9">
    <location>
        <begin position="1282"/>
        <end position="1297"/>
    </location>
</feature>
<dbReference type="Pfam" id="PF17917">
    <property type="entry name" value="RT_RNaseH"/>
    <property type="match status" value="1"/>
</dbReference>
<evidence type="ECO:0000256" key="8">
    <source>
        <dbReference type="PROSITE-ProRule" id="PRU00047"/>
    </source>
</evidence>
<dbReference type="GO" id="GO:0008270">
    <property type="term" value="F:zinc ion binding"/>
    <property type="evidence" value="ECO:0007669"/>
    <property type="project" value="UniProtKB-KW"/>
</dbReference>
<dbReference type="EC" id="2.7.7.49" evidence="1"/>
<name>A0A8S3RMD8_MYTED</name>
<dbReference type="Gene3D" id="3.30.420.10">
    <property type="entry name" value="Ribonuclease H-like superfamily/Ribonuclease H"/>
    <property type="match status" value="1"/>
</dbReference>
<evidence type="ECO:0000256" key="3">
    <source>
        <dbReference type="ARBA" id="ARBA00022695"/>
    </source>
</evidence>
<gene>
    <name evidence="14" type="ORF">MEDL_21830</name>
</gene>
<dbReference type="PROSITE" id="PS50994">
    <property type="entry name" value="INTEGRASE"/>
    <property type="match status" value="1"/>
</dbReference>
<keyword evidence="7" id="KW-0695">RNA-directed DNA polymerase</keyword>